<reference evidence="2" key="1">
    <citation type="submission" date="2022-09" db="EMBL/GenBank/DDBJ databases">
        <title>Complete genome of Ligilactobacillus agilis AM_LB6, isolated from chicken feces.</title>
        <authorList>
            <person name="den Bakker H.C."/>
            <person name="Mann A."/>
        </authorList>
    </citation>
    <scope>NUCLEOTIDE SEQUENCE</scope>
    <source>
        <strain evidence="2">AM_LB6</strain>
    </source>
</reference>
<dbReference type="InterPro" id="IPR007074">
    <property type="entry name" value="LicD/FKTN/FKRP_NTP_transf"/>
</dbReference>
<dbReference type="GeneID" id="75137469"/>
<dbReference type="PANTHER" id="PTHR43404:SF2">
    <property type="entry name" value="LIPOPOLYSACCHARIDE CHOLINEPHOSPHOTRANSFERASE LICD"/>
    <property type="match status" value="1"/>
</dbReference>
<evidence type="ECO:0000313" key="3">
    <source>
        <dbReference type="Proteomes" id="UP001058429"/>
    </source>
</evidence>
<gene>
    <name evidence="2" type="ORF">N4562_06410</name>
</gene>
<protein>
    <submittedName>
        <fullName evidence="2">LicD family protein</fullName>
    </submittedName>
</protein>
<feature type="domain" description="LicD/FKTN/FKRP nucleotidyltransferase" evidence="1">
    <location>
        <begin position="24"/>
        <end position="251"/>
    </location>
</feature>
<dbReference type="InterPro" id="IPR052942">
    <property type="entry name" value="LPS_cholinephosphotransferase"/>
</dbReference>
<dbReference type="GO" id="GO:0009100">
    <property type="term" value="P:glycoprotein metabolic process"/>
    <property type="evidence" value="ECO:0007669"/>
    <property type="project" value="UniProtKB-ARBA"/>
</dbReference>
<dbReference type="Proteomes" id="UP001058429">
    <property type="component" value="Chromosome"/>
</dbReference>
<evidence type="ECO:0000259" key="1">
    <source>
        <dbReference type="Pfam" id="PF04991"/>
    </source>
</evidence>
<dbReference type="RefSeq" id="WP_260902969.1">
    <property type="nucleotide sequence ID" value="NZ_CP104396.1"/>
</dbReference>
<name>A0A9Q9J7S8_9LACO</name>
<organism evidence="2 3">
    <name type="scientific">Ligilactobacillus agilis</name>
    <dbReference type="NCBI Taxonomy" id="1601"/>
    <lineage>
        <taxon>Bacteria</taxon>
        <taxon>Bacillati</taxon>
        <taxon>Bacillota</taxon>
        <taxon>Bacilli</taxon>
        <taxon>Lactobacillales</taxon>
        <taxon>Lactobacillaceae</taxon>
        <taxon>Ligilactobacillus</taxon>
    </lineage>
</organism>
<dbReference type="AlphaFoldDB" id="A0A9Q9J7S8"/>
<proteinExistence type="predicted"/>
<dbReference type="PANTHER" id="PTHR43404">
    <property type="entry name" value="LIPOPOLYSACCHARIDE CHOLINEPHOSPHOTRANSFERASE LICD"/>
    <property type="match status" value="1"/>
</dbReference>
<dbReference type="EMBL" id="CP104396">
    <property type="protein sequence ID" value="UXC62730.1"/>
    <property type="molecule type" value="Genomic_DNA"/>
</dbReference>
<sequence length="273" mass="32354">MNEVSIEETQKISLEILNTISLICEEKNLRYALIYGTLIGAVRHQGYIPWDDDIDIMMPRPDYEKLLQYLKENIAVYPHLQVFNPDECADYPYMITRISDNRYVIDVDNEDPYGMGVFIDVYPYDGLGNSKKEALKFGLKGDRLSSLCYQATRRRFAIETTTSNVRKILKYPVYLYAKLRGKEVFQRKLAKLAGIKEYDESNYVGCVVWLSWGEKDIFPRKWFEETILVNFDKYKFRIPKEYDALLRYEYGDYMKLPPKKERVGHHNYKVYKK</sequence>
<dbReference type="Pfam" id="PF04991">
    <property type="entry name" value="LicD"/>
    <property type="match status" value="1"/>
</dbReference>
<evidence type="ECO:0000313" key="2">
    <source>
        <dbReference type="EMBL" id="UXC62730.1"/>
    </source>
</evidence>
<accession>A0A9Q9J7S8</accession>